<evidence type="ECO:0000256" key="1">
    <source>
        <dbReference type="SAM" id="SignalP"/>
    </source>
</evidence>
<feature type="chain" id="PRO_5007543233" evidence="1">
    <location>
        <begin position="20"/>
        <end position="98"/>
    </location>
</feature>
<accession>A0A147BX21</accession>
<name>A0A147BX21_IXORI</name>
<dbReference type="AlphaFoldDB" id="A0A147BX21"/>
<dbReference type="EMBL" id="GEGO01000138">
    <property type="protein sequence ID" value="JAR95266.1"/>
    <property type="molecule type" value="Transcribed_RNA"/>
</dbReference>
<organism evidence="2">
    <name type="scientific">Ixodes ricinus</name>
    <name type="common">Common tick</name>
    <name type="synonym">Acarus ricinus</name>
    <dbReference type="NCBI Taxonomy" id="34613"/>
    <lineage>
        <taxon>Eukaryota</taxon>
        <taxon>Metazoa</taxon>
        <taxon>Ecdysozoa</taxon>
        <taxon>Arthropoda</taxon>
        <taxon>Chelicerata</taxon>
        <taxon>Arachnida</taxon>
        <taxon>Acari</taxon>
        <taxon>Parasitiformes</taxon>
        <taxon>Ixodida</taxon>
        <taxon>Ixodoidea</taxon>
        <taxon>Ixodidae</taxon>
        <taxon>Ixodinae</taxon>
        <taxon>Ixodes</taxon>
    </lineage>
</organism>
<sequence>MGNLVIVLLLVCMVSSCMARSRFNPYPDGVLPIKYRYPYPGASRECEPSEDHGKPCRNIGDCCLDLVCKNGICQGKPCQSDHQCLYDAVCQSGSCQIP</sequence>
<reference evidence="2" key="1">
    <citation type="journal article" date="2018" name="PLoS Negl. Trop. Dis.">
        <title>Sialome diversity of ticks revealed by RNAseq of single tick salivary glands.</title>
        <authorList>
            <person name="Perner J."/>
            <person name="Kropackova S."/>
            <person name="Kopacek P."/>
            <person name="Ribeiro J.M."/>
        </authorList>
    </citation>
    <scope>NUCLEOTIDE SEQUENCE</scope>
    <source>
        <strain evidence="2">Siblings of single egg batch collected in Ceske Budejovice</strain>
        <tissue evidence="2">Salivary glands</tissue>
    </source>
</reference>
<feature type="signal peptide" evidence="1">
    <location>
        <begin position="1"/>
        <end position="19"/>
    </location>
</feature>
<protein>
    <submittedName>
        <fullName evidence="2">Putative conserved secreted protein</fullName>
    </submittedName>
</protein>
<evidence type="ECO:0000313" key="2">
    <source>
        <dbReference type="EMBL" id="JAR95266.1"/>
    </source>
</evidence>
<keyword evidence="1" id="KW-0732">Signal</keyword>
<proteinExistence type="predicted"/>